<evidence type="ECO:0000256" key="1">
    <source>
        <dbReference type="ARBA" id="ARBA00023012"/>
    </source>
</evidence>
<protein>
    <submittedName>
        <fullName evidence="4">Hpt domain-containing protein</fullName>
    </submittedName>
</protein>
<dbReference type="Gene3D" id="1.20.120.160">
    <property type="entry name" value="HPT domain"/>
    <property type="match status" value="1"/>
</dbReference>
<dbReference type="InterPro" id="IPR008207">
    <property type="entry name" value="Sig_transdc_His_kin_Hpt_dom"/>
</dbReference>
<dbReference type="InterPro" id="IPR036641">
    <property type="entry name" value="HPT_dom_sf"/>
</dbReference>
<keyword evidence="5" id="KW-1185">Reference proteome</keyword>
<dbReference type="EMBL" id="FZOS01000008">
    <property type="protein sequence ID" value="SNS51778.1"/>
    <property type="molecule type" value="Genomic_DNA"/>
</dbReference>
<dbReference type="Proteomes" id="UP000198281">
    <property type="component" value="Unassembled WGS sequence"/>
</dbReference>
<evidence type="ECO:0000313" key="4">
    <source>
        <dbReference type="EMBL" id="SNS51778.1"/>
    </source>
</evidence>
<feature type="domain" description="HPt" evidence="3">
    <location>
        <begin position="21"/>
        <end position="116"/>
    </location>
</feature>
<name>A0A239F5K4_9SPHN</name>
<keyword evidence="1" id="KW-0902">Two-component regulatory system</keyword>
<evidence type="ECO:0000256" key="2">
    <source>
        <dbReference type="PROSITE-ProRule" id="PRU00110"/>
    </source>
</evidence>
<gene>
    <name evidence="4" type="ORF">SAMN06295912_10857</name>
</gene>
<reference evidence="5" key="1">
    <citation type="submission" date="2017-06" db="EMBL/GenBank/DDBJ databases">
        <authorList>
            <person name="Varghese N."/>
            <person name="Submissions S."/>
        </authorList>
    </citation>
    <scope>NUCLEOTIDE SEQUENCE [LARGE SCALE GENOMIC DNA]</scope>
    <source>
        <strain evidence="5">LNB2</strain>
    </source>
</reference>
<sequence>MASDMGTLVDWGVFSRTRTELGAGFVRILGYFREDGTKAIGAIEDAIRARNATAIVIPAHTLKGESLQFGAQPLAELAEHIEKVARRCVEARNEPDELLPDVVRLRPLFEQTMAQIDREASPLMQRRNAAGFGRRTPTTFGQG</sequence>
<keyword evidence="2" id="KW-0597">Phosphoprotein</keyword>
<dbReference type="PROSITE" id="PS50894">
    <property type="entry name" value="HPT"/>
    <property type="match status" value="1"/>
</dbReference>
<dbReference type="GO" id="GO:0000160">
    <property type="term" value="P:phosphorelay signal transduction system"/>
    <property type="evidence" value="ECO:0007669"/>
    <property type="project" value="UniProtKB-KW"/>
</dbReference>
<organism evidence="4 5">
    <name type="scientific">Edaphosphingomonas laterariae</name>
    <dbReference type="NCBI Taxonomy" id="861865"/>
    <lineage>
        <taxon>Bacteria</taxon>
        <taxon>Pseudomonadati</taxon>
        <taxon>Pseudomonadota</taxon>
        <taxon>Alphaproteobacteria</taxon>
        <taxon>Sphingomonadales</taxon>
        <taxon>Rhizorhabdaceae</taxon>
        <taxon>Edaphosphingomonas</taxon>
    </lineage>
</organism>
<dbReference type="Pfam" id="PF01627">
    <property type="entry name" value="Hpt"/>
    <property type="match status" value="1"/>
</dbReference>
<evidence type="ECO:0000313" key="5">
    <source>
        <dbReference type="Proteomes" id="UP000198281"/>
    </source>
</evidence>
<dbReference type="SUPFAM" id="SSF47226">
    <property type="entry name" value="Histidine-containing phosphotransfer domain, HPT domain"/>
    <property type="match status" value="1"/>
</dbReference>
<accession>A0A239F5K4</accession>
<dbReference type="GO" id="GO:0004672">
    <property type="term" value="F:protein kinase activity"/>
    <property type="evidence" value="ECO:0007669"/>
    <property type="project" value="UniProtKB-ARBA"/>
</dbReference>
<proteinExistence type="predicted"/>
<dbReference type="AlphaFoldDB" id="A0A239F5K4"/>
<evidence type="ECO:0000259" key="3">
    <source>
        <dbReference type="PROSITE" id="PS50894"/>
    </source>
</evidence>
<feature type="modified residue" description="Phosphohistidine" evidence="2">
    <location>
        <position position="60"/>
    </location>
</feature>